<evidence type="ECO:0000256" key="3">
    <source>
        <dbReference type="SAM" id="SignalP"/>
    </source>
</evidence>
<evidence type="ECO:0000256" key="1">
    <source>
        <dbReference type="SAM" id="MobiDB-lite"/>
    </source>
</evidence>
<sequence length="172" mass="17963">MSLSTNIPLFALFLALTPVQVQAFVTVNNGHRSTTGRIVGAIIAVVVLLAILVFACAMRRRRMRAGAGPIIGSSGYAPGGSGKFGAFGGGFNRPWGNRAAQNQNTQWQQNQNQAGNASYFPGGPSAGAKYGEPNPPPPYTNGQQGAYAPPPGPPPQAHVNDQQNNFVGGFRS</sequence>
<dbReference type="AlphaFoldDB" id="A0A8H6XXC6"/>
<keyword evidence="2" id="KW-1133">Transmembrane helix</keyword>
<keyword evidence="2" id="KW-0812">Transmembrane</keyword>
<organism evidence="4 5">
    <name type="scientific">Mycena sanguinolenta</name>
    <dbReference type="NCBI Taxonomy" id="230812"/>
    <lineage>
        <taxon>Eukaryota</taxon>
        <taxon>Fungi</taxon>
        <taxon>Dikarya</taxon>
        <taxon>Basidiomycota</taxon>
        <taxon>Agaricomycotina</taxon>
        <taxon>Agaricomycetes</taxon>
        <taxon>Agaricomycetidae</taxon>
        <taxon>Agaricales</taxon>
        <taxon>Marasmiineae</taxon>
        <taxon>Mycenaceae</taxon>
        <taxon>Mycena</taxon>
    </lineage>
</organism>
<comment type="caution">
    <text evidence="4">The sequence shown here is derived from an EMBL/GenBank/DDBJ whole genome shotgun (WGS) entry which is preliminary data.</text>
</comment>
<feature type="compositionally biased region" description="Low complexity" evidence="1">
    <location>
        <begin position="97"/>
        <end position="117"/>
    </location>
</feature>
<feature type="region of interest" description="Disordered" evidence="1">
    <location>
        <begin position="92"/>
        <end position="172"/>
    </location>
</feature>
<evidence type="ECO:0000313" key="4">
    <source>
        <dbReference type="EMBL" id="KAF7348052.1"/>
    </source>
</evidence>
<dbReference type="Proteomes" id="UP000623467">
    <property type="component" value="Unassembled WGS sequence"/>
</dbReference>
<accession>A0A8H6XXC6</accession>
<keyword evidence="3" id="KW-0732">Signal</keyword>
<feature type="signal peptide" evidence="3">
    <location>
        <begin position="1"/>
        <end position="23"/>
    </location>
</feature>
<name>A0A8H6XXC6_9AGAR</name>
<feature type="transmembrane region" description="Helical" evidence="2">
    <location>
        <begin position="39"/>
        <end position="58"/>
    </location>
</feature>
<evidence type="ECO:0000256" key="2">
    <source>
        <dbReference type="SAM" id="Phobius"/>
    </source>
</evidence>
<dbReference type="OrthoDB" id="10569929at2759"/>
<reference evidence="4" key="1">
    <citation type="submission" date="2020-05" db="EMBL/GenBank/DDBJ databases">
        <title>Mycena genomes resolve the evolution of fungal bioluminescence.</title>
        <authorList>
            <person name="Tsai I.J."/>
        </authorList>
    </citation>
    <scope>NUCLEOTIDE SEQUENCE</scope>
    <source>
        <strain evidence="4">160909Yilan</strain>
    </source>
</reference>
<feature type="chain" id="PRO_5034105245" evidence="3">
    <location>
        <begin position="24"/>
        <end position="172"/>
    </location>
</feature>
<evidence type="ECO:0000313" key="5">
    <source>
        <dbReference type="Proteomes" id="UP000623467"/>
    </source>
</evidence>
<keyword evidence="5" id="KW-1185">Reference proteome</keyword>
<proteinExistence type="predicted"/>
<gene>
    <name evidence="4" type="ORF">MSAN_01757600</name>
</gene>
<keyword evidence="2" id="KW-0472">Membrane</keyword>
<protein>
    <submittedName>
        <fullName evidence="4">Uncharacterized protein</fullName>
    </submittedName>
</protein>
<dbReference type="EMBL" id="JACAZH010000017">
    <property type="protein sequence ID" value="KAF7348052.1"/>
    <property type="molecule type" value="Genomic_DNA"/>
</dbReference>